<evidence type="ECO:0000313" key="1">
    <source>
        <dbReference type="EMBL" id="KZT73740.1"/>
    </source>
</evidence>
<keyword evidence="2" id="KW-1185">Reference proteome</keyword>
<gene>
    <name evidence="1" type="ORF">DAEQUDRAFT_352225</name>
</gene>
<evidence type="ECO:0000313" key="2">
    <source>
        <dbReference type="Proteomes" id="UP000076727"/>
    </source>
</evidence>
<accession>A0A165TPA4</accession>
<dbReference type="EMBL" id="KV429035">
    <property type="protein sequence ID" value="KZT73740.1"/>
    <property type="molecule type" value="Genomic_DNA"/>
</dbReference>
<name>A0A165TPA4_9APHY</name>
<dbReference type="AlphaFoldDB" id="A0A165TPA4"/>
<proteinExistence type="predicted"/>
<reference evidence="1 2" key="1">
    <citation type="journal article" date="2016" name="Mol. Biol. Evol.">
        <title>Comparative Genomics of Early-Diverging Mushroom-Forming Fungi Provides Insights into the Origins of Lignocellulose Decay Capabilities.</title>
        <authorList>
            <person name="Nagy L.G."/>
            <person name="Riley R."/>
            <person name="Tritt A."/>
            <person name="Adam C."/>
            <person name="Daum C."/>
            <person name="Floudas D."/>
            <person name="Sun H."/>
            <person name="Yadav J.S."/>
            <person name="Pangilinan J."/>
            <person name="Larsson K.H."/>
            <person name="Matsuura K."/>
            <person name="Barry K."/>
            <person name="Labutti K."/>
            <person name="Kuo R."/>
            <person name="Ohm R.A."/>
            <person name="Bhattacharya S.S."/>
            <person name="Shirouzu T."/>
            <person name="Yoshinaga Y."/>
            <person name="Martin F.M."/>
            <person name="Grigoriev I.V."/>
            <person name="Hibbett D.S."/>
        </authorList>
    </citation>
    <scope>NUCLEOTIDE SEQUENCE [LARGE SCALE GENOMIC DNA]</scope>
    <source>
        <strain evidence="1 2">L-15889</strain>
    </source>
</reference>
<sequence>MKAWVRFRSSSRMDTGLMGWKRGCCVRLAQTRQPWRRVSLSTPLLLWWAPRMIWCTSVNGIVASRMSSLPCRCNFWSATVTVILKRLLQKKRHGAGTHYQRSCAMSALVVGHINWTRAGTTAQAPYEGLGLHFVTATARCLSAPPRLE</sequence>
<protein>
    <submittedName>
        <fullName evidence="1">Uncharacterized protein</fullName>
    </submittedName>
</protein>
<dbReference type="Proteomes" id="UP000076727">
    <property type="component" value="Unassembled WGS sequence"/>
</dbReference>
<organism evidence="1 2">
    <name type="scientific">Daedalea quercina L-15889</name>
    <dbReference type="NCBI Taxonomy" id="1314783"/>
    <lineage>
        <taxon>Eukaryota</taxon>
        <taxon>Fungi</taxon>
        <taxon>Dikarya</taxon>
        <taxon>Basidiomycota</taxon>
        <taxon>Agaricomycotina</taxon>
        <taxon>Agaricomycetes</taxon>
        <taxon>Polyporales</taxon>
        <taxon>Fomitopsis</taxon>
    </lineage>
</organism>